<evidence type="ECO:0000313" key="3">
    <source>
        <dbReference type="Proteomes" id="UP000266861"/>
    </source>
</evidence>
<feature type="region of interest" description="Disordered" evidence="1">
    <location>
        <begin position="159"/>
        <end position="206"/>
    </location>
</feature>
<protein>
    <submittedName>
        <fullName evidence="2">Uncharacterized protein</fullName>
    </submittedName>
</protein>
<dbReference type="EMBL" id="PQFF01000323">
    <property type="protein sequence ID" value="RHZ60429.1"/>
    <property type="molecule type" value="Genomic_DNA"/>
</dbReference>
<feature type="region of interest" description="Disordered" evidence="1">
    <location>
        <begin position="128"/>
        <end position="147"/>
    </location>
</feature>
<reference evidence="2 3" key="1">
    <citation type="submission" date="2018-08" db="EMBL/GenBank/DDBJ databases">
        <title>Genome and evolution of the arbuscular mycorrhizal fungus Diversispora epigaea (formerly Glomus versiforme) and its bacterial endosymbionts.</title>
        <authorList>
            <person name="Sun X."/>
            <person name="Fei Z."/>
            <person name="Harrison M."/>
        </authorList>
    </citation>
    <scope>NUCLEOTIDE SEQUENCE [LARGE SCALE GENOMIC DNA]</scope>
    <source>
        <strain evidence="2 3">IT104</strain>
    </source>
</reference>
<keyword evidence="3" id="KW-1185">Reference proteome</keyword>
<gene>
    <name evidence="2" type="ORF">Glove_353g27</name>
</gene>
<proteinExistence type="predicted"/>
<dbReference type="Proteomes" id="UP000266861">
    <property type="component" value="Unassembled WGS sequence"/>
</dbReference>
<dbReference type="OrthoDB" id="2430528at2759"/>
<dbReference type="AlphaFoldDB" id="A0A397HCE2"/>
<feature type="compositionally biased region" description="Low complexity" evidence="1">
    <location>
        <begin position="168"/>
        <end position="180"/>
    </location>
</feature>
<dbReference type="SUPFAM" id="SSF53098">
    <property type="entry name" value="Ribonuclease H-like"/>
    <property type="match status" value="1"/>
</dbReference>
<dbReference type="InterPro" id="IPR012337">
    <property type="entry name" value="RNaseH-like_sf"/>
</dbReference>
<feature type="compositionally biased region" description="Low complexity" evidence="1">
    <location>
        <begin position="128"/>
        <end position="140"/>
    </location>
</feature>
<comment type="caution">
    <text evidence="2">The sequence shown here is derived from an EMBL/GenBank/DDBJ whole genome shotgun (WGS) entry which is preliminary data.</text>
</comment>
<sequence>MNTIKFILKNNNNNNNELVLRNVVNVKTRWNSKYYSWQRLFKLRKAIEWLGATLPLSNNSNDHADGHKLKNLLLKPYEWNLLKQIIDLLEPFNDATTYFSGTSYVTLLIIFPVIQALKYNYIYILPNENNNDSNNNNENNNNKDENNNEQYISNFIHEESSDNDSNSDENNNLDNPSPSSHDQSEHEIAGIAPERHSQLKLKGFKSPLDRIGTHIKKVLPS</sequence>
<name>A0A397HCE2_9GLOM</name>
<evidence type="ECO:0000313" key="2">
    <source>
        <dbReference type="EMBL" id="RHZ60429.1"/>
    </source>
</evidence>
<organism evidence="2 3">
    <name type="scientific">Diversispora epigaea</name>
    <dbReference type="NCBI Taxonomy" id="1348612"/>
    <lineage>
        <taxon>Eukaryota</taxon>
        <taxon>Fungi</taxon>
        <taxon>Fungi incertae sedis</taxon>
        <taxon>Mucoromycota</taxon>
        <taxon>Glomeromycotina</taxon>
        <taxon>Glomeromycetes</taxon>
        <taxon>Diversisporales</taxon>
        <taxon>Diversisporaceae</taxon>
        <taxon>Diversispora</taxon>
    </lineage>
</organism>
<feature type="compositionally biased region" description="Basic and acidic residues" evidence="1">
    <location>
        <begin position="182"/>
        <end position="197"/>
    </location>
</feature>
<evidence type="ECO:0000256" key="1">
    <source>
        <dbReference type="SAM" id="MobiDB-lite"/>
    </source>
</evidence>
<accession>A0A397HCE2</accession>